<feature type="region of interest" description="Disordered" evidence="1">
    <location>
        <begin position="27"/>
        <end position="63"/>
    </location>
</feature>
<protein>
    <submittedName>
        <fullName evidence="3">Uncharacterized protein</fullName>
    </submittedName>
</protein>
<evidence type="ECO:0000256" key="2">
    <source>
        <dbReference type="SAM" id="SignalP"/>
    </source>
</evidence>
<feature type="signal peptide" evidence="2">
    <location>
        <begin position="1"/>
        <end position="17"/>
    </location>
</feature>
<sequence length="162" mass="16783">MYLLSLLLLPLLGACIALPHIDDTPKEQLQRRHQTISTTKASSPQPSPPISEPGRALAHSQGTDNYNQFIADSKAAAASGHSSSAATQALFSSYIPKAGNPYALYYKNNGNGNAAKAALNHYGLKSAPATGAAPLASPKGAPSNDQTSAMIRIMGQKGLAKG</sequence>
<name>N1PLZ7_DOTSN</name>
<dbReference type="EMBL" id="KB446539">
    <property type="protein sequence ID" value="EME44038.1"/>
    <property type="molecule type" value="Genomic_DNA"/>
</dbReference>
<dbReference type="Proteomes" id="UP000016933">
    <property type="component" value="Unassembled WGS sequence"/>
</dbReference>
<keyword evidence="2" id="KW-0732">Signal</keyword>
<reference evidence="3 4" key="2">
    <citation type="journal article" date="2012" name="PLoS Pathog.">
        <title>Diverse lifestyles and strategies of plant pathogenesis encoded in the genomes of eighteen Dothideomycetes fungi.</title>
        <authorList>
            <person name="Ohm R.A."/>
            <person name="Feau N."/>
            <person name="Henrissat B."/>
            <person name="Schoch C.L."/>
            <person name="Horwitz B.A."/>
            <person name="Barry K.W."/>
            <person name="Condon B.J."/>
            <person name="Copeland A.C."/>
            <person name="Dhillon B."/>
            <person name="Glaser F."/>
            <person name="Hesse C.N."/>
            <person name="Kosti I."/>
            <person name="LaButti K."/>
            <person name="Lindquist E.A."/>
            <person name="Lucas S."/>
            <person name="Salamov A.A."/>
            <person name="Bradshaw R.E."/>
            <person name="Ciuffetti L."/>
            <person name="Hamelin R.C."/>
            <person name="Kema G.H.J."/>
            <person name="Lawrence C."/>
            <person name="Scott J.A."/>
            <person name="Spatafora J.W."/>
            <person name="Turgeon B.G."/>
            <person name="de Wit P.J.G.M."/>
            <person name="Zhong S."/>
            <person name="Goodwin S.B."/>
            <person name="Grigoriev I.V."/>
        </authorList>
    </citation>
    <scope>NUCLEOTIDE SEQUENCE [LARGE SCALE GENOMIC DNA]</scope>
    <source>
        <strain evidence="4">NZE10 / CBS 128990</strain>
    </source>
</reference>
<keyword evidence="4" id="KW-1185">Reference proteome</keyword>
<gene>
    <name evidence="3" type="ORF">DOTSEDRAFT_71742</name>
</gene>
<proteinExistence type="predicted"/>
<evidence type="ECO:0000313" key="3">
    <source>
        <dbReference type="EMBL" id="EME44038.1"/>
    </source>
</evidence>
<dbReference type="HOGENOM" id="CLU_1635347_0_0_1"/>
<accession>N1PLZ7</accession>
<reference evidence="4" key="1">
    <citation type="journal article" date="2012" name="PLoS Genet.">
        <title>The genomes of the fungal plant pathogens Cladosporium fulvum and Dothistroma septosporum reveal adaptation to different hosts and lifestyles but also signatures of common ancestry.</title>
        <authorList>
            <person name="de Wit P.J.G.M."/>
            <person name="van der Burgt A."/>
            <person name="Oekmen B."/>
            <person name="Stergiopoulos I."/>
            <person name="Abd-Elsalam K.A."/>
            <person name="Aerts A.L."/>
            <person name="Bahkali A.H."/>
            <person name="Beenen H.G."/>
            <person name="Chettri P."/>
            <person name="Cox M.P."/>
            <person name="Datema E."/>
            <person name="de Vries R.P."/>
            <person name="Dhillon B."/>
            <person name="Ganley A.R."/>
            <person name="Griffiths S.A."/>
            <person name="Guo Y."/>
            <person name="Hamelin R.C."/>
            <person name="Henrissat B."/>
            <person name="Kabir M.S."/>
            <person name="Jashni M.K."/>
            <person name="Kema G."/>
            <person name="Klaubauf S."/>
            <person name="Lapidus A."/>
            <person name="Levasseur A."/>
            <person name="Lindquist E."/>
            <person name="Mehrabi R."/>
            <person name="Ohm R.A."/>
            <person name="Owen T.J."/>
            <person name="Salamov A."/>
            <person name="Schwelm A."/>
            <person name="Schijlen E."/>
            <person name="Sun H."/>
            <person name="van den Burg H.A."/>
            <person name="van Ham R.C.H.J."/>
            <person name="Zhang S."/>
            <person name="Goodwin S.B."/>
            <person name="Grigoriev I.V."/>
            <person name="Collemare J."/>
            <person name="Bradshaw R.E."/>
        </authorList>
    </citation>
    <scope>NUCLEOTIDE SEQUENCE [LARGE SCALE GENOMIC DNA]</scope>
    <source>
        <strain evidence="4">NZE10 / CBS 128990</strain>
    </source>
</reference>
<organism evidence="3 4">
    <name type="scientific">Dothistroma septosporum (strain NZE10 / CBS 128990)</name>
    <name type="common">Red band needle blight fungus</name>
    <name type="synonym">Mycosphaerella pini</name>
    <dbReference type="NCBI Taxonomy" id="675120"/>
    <lineage>
        <taxon>Eukaryota</taxon>
        <taxon>Fungi</taxon>
        <taxon>Dikarya</taxon>
        <taxon>Ascomycota</taxon>
        <taxon>Pezizomycotina</taxon>
        <taxon>Dothideomycetes</taxon>
        <taxon>Dothideomycetidae</taxon>
        <taxon>Mycosphaerellales</taxon>
        <taxon>Mycosphaerellaceae</taxon>
        <taxon>Dothistroma</taxon>
    </lineage>
</organism>
<feature type="chain" id="PRO_5004109455" evidence="2">
    <location>
        <begin position="18"/>
        <end position="162"/>
    </location>
</feature>
<dbReference type="AlphaFoldDB" id="N1PLZ7"/>
<evidence type="ECO:0000256" key="1">
    <source>
        <dbReference type="SAM" id="MobiDB-lite"/>
    </source>
</evidence>
<evidence type="ECO:0000313" key="4">
    <source>
        <dbReference type="Proteomes" id="UP000016933"/>
    </source>
</evidence>